<keyword evidence="3 8" id="KW-0378">Hydrolase</keyword>
<dbReference type="KEGG" id="plue:EWM63_01770"/>
<dbReference type="PANTHER" id="PTHR43772:SF2">
    <property type="entry name" value="PUTATIVE (AFU_ORTHOLOGUE AFUA_2G04480)-RELATED"/>
    <property type="match status" value="1"/>
</dbReference>
<evidence type="ECO:0000256" key="4">
    <source>
        <dbReference type="ARBA" id="ARBA00023277"/>
    </source>
</evidence>
<evidence type="ECO:0000256" key="7">
    <source>
        <dbReference type="PIRSR" id="PIRSR606710-2"/>
    </source>
</evidence>
<keyword evidence="2" id="KW-0858">Xylan degradation</keyword>
<comment type="similarity">
    <text evidence="1 8">Belongs to the glycosyl hydrolase 43 family.</text>
</comment>
<keyword evidence="2" id="KW-0624">Polysaccharide degradation</keyword>
<feature type="site" description="Important for catalytic activity, responsible for pKa modulation of the active site Glu and correct orientation of both the proton donor and substrate" evidence="7">
    <location>
        <position position="123"/>
    </location>
</feature>
<dbReference type="AlphaFoldDB" id="A0A4P6KS03"/>
<evidence type="ECO:0000313" key="10">
    <source>
        <dbReference type="Proteomes" id="UP000290637"/>
    </source>
</evidence>
<gene>
    <name evidence="9" type="ORF">EWM63_01770</name>
</gene>
<evidence type="ECO:0000313" key="9">
    <source>
        <dbReference type="EMBL" id="QBE61881.1"/>
    </source>
</evidence>
<dbReference type="SUPFAM" id="SSF75005">
    <property type="entry name" value="Arabinanase/levansucrase/invertase"/>
    <property type="match status" value="1"/>
</dbReference>
<dbReference type="OrthoDB" id="9801455at2"/>
<evidence type="ECO:0000256" key="5">
    <source>
        <dbReference type="ARBA" id="ARBA00023295"/>
    </source>
</evidence>
<name>A0A4P6KS03_9BURK</name>
<keyword evidence="10" id="KW-1185">Reference proteome</keyword>
<organism evidence="9 10">
    <name type="scientific">Pseudoduganella lutea</name>
    <dbReference type="NCBI Taxonomy" id="321985"/>
    <lineage>
        <taxon>Bacteria</taxon>
        <taxon>Pseudomonadati</taxon>
        <taxon>Pseudomonadota</taxon>
        <taxon>Betaproteobacteria</taxon>
        <taxon>Burkholderiales</taxon>
        <taxon>Oxalobacteraceae</taxon>
        <taxon>Telluria group</taxon>
        <taxon>Pseudoduganella</taxon>
    </lineage>
</organism>
<dbReference type="CDD" id="cd08991">
    <property type="entry name" value="GH43_HoAraf43-like"/>
    <property type="match status" value="1"/>
</dbReference>
<evidence type="ECO:0000256" key="8">
    <source>
        <dbReference type="RuleBase" id="RU361187"/>
    </source>
</evidence>
<proteinExistence type="inferred from homology"/>
<dbReference type="InterPro" id="IPR023296">
    <property type="entry name" value="Glyco_hydro_beta-prop_sf"/>
</dbReference>
<dbReference type="InterPro" id="IPR052176">
    <property type="entry name" value="Glycosyl_Hydrlase_43_Enz"/>
</dbReference>
<evidence type="ECO:0000256" key="1">
    <source>
        <dbReference type="ARBA" id="ARBA00009865"/>
    </source>
</evidence>
<dbReference type="GO" id="GO:0004553">
    <property type="term" value="F:hydrolase activity, hydrolyzing O-glycosyl compounds"/>
    <property type="evidence" value="ECO:0007669"/>
    <property type="project" value="InterPro"/>
</dbReference>
<dbReference type="Gene3D" id="2.115.10.20">
    <property type="entry name" value="Glycosyl hydrolase domain, family 43"/>
    <property type="match status" value="1"/>
</dbReference>
<evidence type="ECO:0000256" key="6">
    <source>
        <dbReference type="PIRSR" id="PIRSR606710-1"/>
    </source>
</evidence>
<sequence length="317" mass="35630">MPGTYTNPVYHDTMADPFVLRHEGHYYAYGTAPAAADGKCFPVLRSPDLIGWEPLGHALVAPGGNDFWAPEVAFNEGRFYMYYSAQGIDGCDHQLRVAVSDRPEGPFLDTGRKLVPDQPFSIDAHPFRDQDGQWYLYYSVDFLELEGDHRVGTGIVVDRMLDMLTLAGEPRLAVRPHADWHLFLKQRSMYGKVYDWHTVEGPAVQRHAGRYYLFYSGGAWERENYGVSYVVADHPLGPFTRPDEGGGALLIRTAPGRVIGPGHNSFTLSPDGTQTWIVYHAWDVARTARRMCIDRMAWQDGRPRTAGPTWDEQPGPA</sequence>
<keyword evidence="5 8" id="KW-0326">Glycosidase</keyword>
<reference evidence="9 10" key="1">
    <citation type="submission" date="2019-02" db="EMBL/GenBank/DDBJ databases">
        <title>Draft Genome Sequences of Six Type Strains of the Genus Massilia.</title>
        <authorList>
            <person name="Miess H."/>
            <person name="Frediansyhah A."/>
            <person name="Gross H."/>
        </authorList>
    </citation>
    <scope>NUCLEOTIDE SEQUENCE [LARGE SCALE GENOMIC DNA]</scope>
    <source>
        <strain evidence="9 10">DSM 17473</strain>
    </source>
</reference>
<accession>A0A4P6KS03</accession>
<dbReference type="InterPro" id="IPR006710">
    <property type="entry name" value="Glyco_hydro_43"/>
</dbReference>
<evidence type="ECO:0000256" key="3">
    <source>
        <dbReference type="ARBA" id="ARBA00022801"/>
    </source>
</evidence>
<dbReference type="Proteomes" id="UP000290637">
    <property type="component" value="Chromosome"/>
</dbReference>
<dbReference type="GO" id="GO:0045493">
    <property type="term" value="P:xylan catabolic process"/>
    <property type="evidence" value="ECO:0007669"/>
    <property type="project" value="UniProtKB-KW"/>
</dbReference>
<dbReference type="Pfam" id="PF04616">
    <property type="entry name" value="Glyco_hydro_43"/>
    <property type="match status" value="1"/>
</dbReference>
<feature type="active site" description="Proton donor" evidence="6">
    <location>
        <position position="200"/>
    </location>
</feature>
<protein>
    <submittedName>
        <fullName evidence="9">Glycoside hydrolase</fullName>
    </submittedName>
</protein>
<dbReference type="PANTHER" id="PTHR43772">
    <property type="entry name" value="ENDO-1,4-BETA-XYLANASE"/>
    <property type="match status" value="1"/>
</dbReference>
<feature type="active site" description="Proton acceptor" evidence="6">
    <location>
        <position position="16"/>
    </location>
</feature>
<evidence type="ECO:0000256" key="2">
    <source>
        <dbReference type="ARBA" id="ARBA00022651"/>
    </source>
</evidence>
<dbReference type="RefSeq" id="WP_130185018.1">
    <property type="nucleotide sequence ID" value="NZ_CP035913.1"/>
</dbReference>
<dbReference type="EMBL" id="CP035913">
    <property type="protein sequence ID" value="QBE61881.1"/>
    <property type="molecule type" value="Genomic_DNA"/>
</dbReference>
<keyword evidence="4" id="KW-0119">Carbohydrate metabolism</keyword>